<accession>A0AA45WLZ2</accession>
<dbReference type="InterPro" id="IPR012727">
    <property type="entry name" value="Gly_oxidase_ThiO"/>
</dbReference>
<dbReference type="GO" id="GO:0050660">
    <property type="term" value="F:flavin adenine dinucleotide binding"/>
    <property type="evidence" value="ECO:0007669"/>
    <property type="project" value="InterPro"/>
</dbReference>
<evidence type="ECO:0000313" key="6">
    <source>
        <dbReference type="Proteomes" id="UP001157947"/>
    </source>
</evidence>
<dbReference type="GO" id="GO:0009228">
    <property type="term" value="P:thiamine biosynthetic process"/>
    <property type="evidence" value="ECO:0007669"/>
    <property type="project" value="UniProtKB-KW"/>
</dbReference>
<dbReference type="RefSeq" id="WP_265133858.1">
    <property type="nucleotide sequence ID" value="NZ_FXTX01000010.1"/>
</dbReference>
<dbReference type="InterPro" id="IPR006076">
    <property type="entry name" value="FAD-dep_OxRdtase"/>
</dbReference>
<organism evidence="5 6">
    <name type="scientific">Venenivibrio stagnispumantis</name>
    <dbReference type="NCBI Taxonomy" id="407998"/>
    <lineage>
        <taxon>Bacteria</taxon>
        <taxon>Pseudomonadati</taxon>
        <taxon>Aquificota</taxon>
        <taxon>Aquificia</taxon>
        <taxon>Aquificales</taxon>
        <taxon>Hydrogenothermaceae</taxon>
        <taxon>Venenivibrio</taxon>
    </lineage>
</organism>
<protein>
    <submittedName>
        <fullName evidence="5">Glycine oxidase</fullName>
    </submittedName>
</protein>
<dbReference type="SUPFAM" id="SSF51905">
    <property type="entry name" value="FAD/NAD(P)-binding domain"/>
    <property type="match status" value="1"/>
</dbReference>
<dbReference type="AlphaFoldDB" id="A0AA45WLZ2"/>
<dbReference type="Gene3D" id="3.50.50.60">
    <property type="entry name" value="FAD/NAD(P)-binding domain"/>
    <property type="match status" value="1"/>
</dbReference>
<dbReference type="NCBIfam" id="TIGR02352">
    <property type="entry name" value="thiamin_ThiO"/>
    <property type="match status" value="1"/>
</dbReference>
<evidence type="ECO:0000256" key="3">
    <source>
        <dbReference type="ARBA" id="ARBA00023002"/>
    </source>
</evidence>
<dbReference type="Gene3D" id="3.30.9.10">
    <property type="entry name" value="D-Amino Acid Oxidase, subunit A, domain 2"/>
    <property type="match status" value="1"/>
</dbReference>
<evidence type="ECO:0000259" key="4">
    <source>
        <dbReference type="Pfam" id="PF01266"/>
    </source>
</evidence>
<gene>
    <name evidence="5" type="ORF">SAMN06264868_11024</name>
</gene>
<dbReference type="EMBL" id="FXTX01000010">
    <property type="protein sequence ID" value="SMP12980.1"/>
    <property type="molecule type" value="Genomic_DNA"/>
</dbReference>
<dbReference type="PANTHER" id="PTHR13847:SF289">
    <property type="entry name" value="GLYCINE OXIDASE"/>
    <property type="match status" value="1"/>
</dbReference>
<feature type="domain" description="FAD dependent oxidoreductase" evidence="4">
    <location>
        <begin position="3"/>
        <end position="340"/>
    </location>
</feature>
<keyword evidence="3" id="KW-0560">Oxidoreductase</keyword>
<sequence>MKAIIVGGGIAGLTVALELEKHGYDIVIIEKDFLGKGATWAAGGMLAPQAEGLDGLFLDLCLKAREYYKDYVKEIEKKSGIDVGYSECGIIVPAFSEDEAIILNKRINFYKSQNLKASWLSREDIVNMGYAISDKVIGAAYYSDDAQVDNRLLTNALINLVRKSEKIKILEKTEVIAIIEKNNLFKSVKLKNGEEIEADICVLSAGAWSRTIFDIPVIPVKGEMISIKDKSLKNIFYSSKAYIIPRKNYDLTLIGATEEKVAFKEGNTVFGIYKLLTGLLDTFPHFNKRFFDMWYSFRPDTPDHFPIIGKSHIKNLYFATGYHRNGILLAPYIAKILSDLIHKEEENIYLKAYDIFRFLKHIPSF</sequence>
<dbReference type="PANTHER" id="PTHR13847">
    <property type="entry name" value="SARCOSINE DEHYDROGENASE-RELATED"/>
    <property type="match status" value="1"/>
</dbReference>
<comment type="caution">
    <text evidence="5">The sequence shown here is derived from an EMBL/GenBank/DDBJ whole genome shotgun (WGS) entry which is preliminary data.</text>
</comment>
<evidence type="ECO:0000256" key="2">
    <source>
        <dbReference type="ARBA" id="ARBA00022977"/>
    </source>
</evidence>
<proteinExistence type="predicted"/>
<comment type="pathway">
    <text evidence="1">Cofactor biosynthesis; thiamine diphosphate biosynthesis.</text>
</comment>
<reference evidence="5" key="1">
    <citation type="submission" date="2017-05" db="EMBL/GenBank/DDBJ databases">
        <authorList>
            <person name="Varghese N."/>
            <person name="Submissions S."/>
        </authorList>
    </citation>
    <scope>NUCLEOTIDE SEQUENCE</scope>
    <source>
        <strain evidence="5">DSM 18763</strain>
    </source>
</reference>
<dbReference type="SUPFAM" id="SSF54373">
    <property type="entry name" value="FAD-linked reductases, C-terminal domain"/>
    <property type="match status" value="1"/>
</dbReference>
<dbReference type="Pfam" id="PF01266">
    <property type="entry name" value="DAO"/>
    <property type="match status" value="1"/>
</dbReference>
<keyword evidence="2" id="KW-0784">Thiamine biosynthesis</keyword>
<evidence type="ECO:0000256" key="1">
    <source>
        <dbReference type="ARBA" id="ARBA00004948"/>
    </source>
</evidence>
<evidence type="ECO:0000313" key="5">
    <source>
        <dbReference type="EMBL" id="SMP12980.1"/>
    </source>
</evidence>
<dbReference type="InterPro" id="IPR036188">
    <property type="entry name" value="FAD/NAD-bd_sf"/>
</dbReference>
<name>A0AA45WLZ2_9AQUI</name>
<dbReference type="GO" id="GO:0016491">
    <property type="term" value="F:oxidoreductase activity"/>
    <property type="evidence" value="ECO:0007669"/>
    <property type="project" value="UniProtKB-KW"/>
</dbReference>
<keyword evidence="6" id="KW-1185">Reference proteome</keyword>
<dbReference type="Proteomes" id="UP001157947">
    <property type="component" value="Unassembled WGS sequence"/>
</dbReference>
<dbReference type="GO" id="GO:0005737">
    <property type="term" value="C:cytoplasm"/>
    <property type="evidence" value="ECO:0007669"/>
    <property type="project" value="TreeGrafter"/>
</dbReference>